<dbReference type="EMBL" id="FNFE01000011">
    <property type="protein sequence ID" value="SDL09500.1"/>
    <property type="molecule type" value="Genomic_DNA"/>
</dbReference>
<dbReference type="AlphaFoldDB" id="A0A1G9H9B5"/>
<proteinExistence type="predicted"/>
<reference evidence="4" key="1">
    <citation type="submission" date="2016-10" db="EMBL/GenBank/DDBJ databases">
        <authorList>
            <person name="Varghese N."/>
            <person name="Submissions S."/>
        </authorList>
    </citation>
    <scope>NUCLEOTIDE SEQUENCE [LARGE SCALE GENOMIC DNA]</scope>
    <source>
        <strain evidence="4">B4,CECT 8067,JCM 17497</strain>
    </source>
</reference>
<dbReference type="STRING" id="1095776.SAMN04515672_0155"/>
<evidence type="ECO:0000313" key="4">
    <source>
        <dbReference type="Proteomes" id="UP000198882"/>
    </source>
</evidence>
<feature type="region of interest" description="Disordered" evidence="1">
    <location>
        <begin position="115"/>
        <end position="134"/>
    </location>
</feature>
<dbReference type="Pfam" id="PF01966">
    <property type="entry name" value="HD"/>
    <property type="match status" value="1"/>
</dbReference>
<dbReference type="Proteomes" id="UP000198882">
    <property type="component" value="Unassembled WGS sequence"/>
</dbReference>
<protein>
    <submittedName>
        <fullName evidence="3">HD domain-containing protein</fullName>
    </submittedName>
</protein>
<gene>
    <name evidence="3" type="ORF">SAMN04515672_0155</name>
</gene>
<evidence type="ECO:0000256" key="1">
    <source>
        <dbReference type="SAM" id="MobiDB-lite"/>
    </source>
</evidence>
<keyword evidence="4" id="KW-1185">Reference proteome</keyword>
<evidence type="ECO:0000313" key="3">
    <source>
        <dbReference type="EMBL" id="SDL09500.1"/>
    </source>
</evidence>
<sequence>MGPKKYYLVVDEFLHMVELSSEETLRRLPTLELIDDERTRAFTINLSSKAPEYFWEVPASTSGYHHPACQGDRGLWAHTLMLSTVVDRLADTYVEQELIEPEEVPLAHAAVVLHDQRKNGDPENPSNKSTSDHELRMARVIRESPLDDRVADAVESHMGAWYADTQPETPLDQLVHTADMVASTASITPGVQGPIPEELEHCELEAVDLL</sequence>
<name>A0A1G9H9B5_9EURY</name>
<feature type="domain" description="HD" evidence="2">
    <location>
        <begin position="76"/>
        <end position="181"/>
    </location>
</feature>
<accession>A0A1G9H9B5</accession>
<evidence type="ECO:0000259" key="2">
    <source>
        <dbReference type="Pfam" id="PF01966"/>
    </source>
</evidence>
<organism evidence="3 4">
    <name type="scientific">Natronorubrum texcoconense</name>
    <dbReference type="NCBI Taxonomy" id="1095776"/>
    <lineage>
        <taxon>Archaea</taxon>
        <taxon>Methanobacteriati</taxon>
        <taxon>Methanobacteriota</taxon>
        <taxon>Stenosarchaea group</taxon>
        <taxon>Halobacteria</taxon>
        <taxon>Halobacteriales</taxon>
        <taxon>Natrialbaceae</taxon>
        <taxon>Natronorubrum</taxon>
    </lineage>
</organism>
<dbReference type="InterPro" id="IPR006674">
    <property type="entry name" value="HD_domain"/>
</dbReference>
<dbReference type="SUPFAM" id="SSF109604">
    <property type="entry name" value="HD-domain/PDEase-like"/>
    <property type="match status" value="1"/>
</dbReference>